<dbReference type="InterPro" id="IPR001753">
    <property type="entry name" value="Enoyl-CoA_hydra/iso"/>
</dbReference>
<dbReference type="RefSeq" id="WP_163803102.1">
    <property type="nucleotide sequence ID" value="NZ_AP022620.1"/>
</dbReference>
<dbReference type="EMBL" id="AP022620">
    <property type="protein sequence ID" value="BBZ75510.1"/>
    <property type="molecule type" value="Genomic_DNA"/>
</dbReference>
<dbReference type="PANTHER" id="PTHR11941:SF133">
    <property type="entry name" value="1,2-EPOXYPHENYLACETYL-COA ISOMERASE"/>
    <property type="match status" value="1"/>
</dbReference>
<organism evidence="2 3">
    <name type="scientific">Mycolicibacterium anyangense</name>
    <dbReference type="NCBI Taxonomy" id="1431246"/>
    <lineage>
        <taxon>Bacteria</taxon>
        <taxon>Bacillati</taxon>
        <taxon>Actinomycetota</taxon>
        <taxon>Actinomycetes</taxon>
        <taxon>Mycobacteriales</taxon>
        <taxon>Mycobacteriaceae</taxon>
        <taxon>Mycolicibacterium</taxon>
    </lineage>
</organism>
<sequence>MAARDELVRRDFADGVLTLTWNRPEQRNGWNADLENAYFQALDDAEADETVRAIVVTGAGKTFCPGVDSGRMDAAAGKPLDLSARRPFHRPLDVRKPMIAAINGACAGVGVVLALQCDLRFAAHGIRFATSFARRGLPAERGISWLLPRLIGPERALDLLLSGRTFDAEEALSLGVVSRLSTPEKLLSDARQYAQMLAAECSPTAMAVIKRQVHRDMVSDFEATYDRADLALTALAAGPDCREGVDSFLQRRTPHFASLAADFDPDSLLGD</sequence>
<evidence type="ECO:0000313" key="2">
    <source>
        <dbReference type="EMBL" id="BBZ75510.1"/>
    </source>
</evidence>
<keyword evidence="1" id="KW-0443">Lipid metabolism</keyword>
<gene>
    <name evidence="2" type="primary">paaG_1</name>
    <name evidence="2" type="ORF">MANY_08470</name>
</gene>
<reference evidence="2 3" key="1">
    <citation type="journal article" date="2019" name="Emerg. Microbes Infect.">
        <title>Comprehensive subspecies identification of 175 nontuberculous mycobacteria species based on 7547 genomic profiles.</title>
        <authorList>
            <person name="Matsumoto Y."/>
            <person name="Kinjo T."/>
            <person name="Motooka D."/>
            <person name="Nabeya D."/>
            <person name="Jung N."/>
            <person name="Uechi K."/>
            <person name="Horii T."/>
            <person name="Iida T."/>
            <person name="Fujita J."/>
            <person name="Nakamura S."/>
        </authorList>
    </citation>
    <scope>NUCLEOTIDE SEQUENCE [LARGE SCALE GENOMIC DNA]</scope>
    <source>
        <strain evidence="2 3">JCM 30275</strain>
    </source>
</reference>
<dbReference type="Proteomes" id="UP000467249">
    <property type="component" value="Chromosome"/>
</dbReference>
<dbReference type="GO" id="GO:0003824">
    <property type="term" value="F:catalytic activity"/>
    <property type="evidence" value="ECO:0007669"/>
    <property type="project" value="UniProtKB-ARBA"/>
</dbReference>
<dbReference type="GO" id="GO:0006635">
    <property type="term" value="P:fatty acid beta-oxidation"/>
    <property type="evidence" value="ECO:0007669"/>
    <property type="project" value="TreeGrafter"/>
</dbReference>
<dbReference type="Gene3D" id="3.90.226.10">
    <property type="entry name" value="2-enoyl-CoA Hydratase, Chain A, domain 1"/>
    <property type="match status" value="1"/>
</dbReference>
<evidence type="ECO:0000313" key="3">
    <source>
        <dbReference type="Proteomes" id="UP000467249"/>
    </source>
</evidence>
<evidence type="ECO:0000256" key="1">
    <source>
        <dbReference type="ARBA" id="ARBA00023098"/>
    </source>
</evidence>
<dbReference type="InterPro" id="IPR029045">
    <property type="entry name" value="ClpP/crotonase-like_dom_sf"/>
</dbReference>
<dbReference type="Pfam" id="PF00378">
    <property type="entry name" value="ECH_1"/>
    <property type="match status" value="1"/>
</dbReference>
<keyword evidence="3" id="KW-1185">Reference proteome</keyword>
<name>A0A6N4W0U4_9MYCO</name>
<dbReference type="PANTHER" id="PTHR11941">
    <property type="entry name" value="ENOYL-COA HYDRATASE-RELATED"/>
    <property type="match status" value="1"/>
</dbReference>
<protein>
    <submittedName>
        <fullName evidence="2">Enoyl-CoA hydratase</fullName>
    </submittedName>
</protein>
<dbReference type="CDD" id="cd06558">
    <property type="entry name" value="crotonase-like"/>
    <property type="match status" value="1"/>
</dbReference>
<proteinExistence type="predicted"/>
<dbReference type="AlphaFoldDB" id="A0A6N4W0U4"/>
<dbReference type="KEGG" id="many:MANY_08470"/>
<accession>A0A6N4W0U4</accession>
<dbReference type="SUPFAM" id="SSF52096">
    <property type="entry name" value="ClpP/crotonase"/>
    <property type="match status" value="1"/>
</dbReference>